<protein>
    <submittedName>
        <fullName evidence="1">YecA family protein</fullName>
    </submittedName>
</protein>
<gene>
    <name evidence="2" type="ORF">VSP9026_03126</name>
    <name evidence="1" type="ORF">Vspart_01367</name>
</gene>
<dbReference type="SUPFAM" id="SSF101327">
    <property type="entry name" value="YgfB-like"/>
    <property type="match status" value="1"/>
</dbReference>
<evidence type="ECO:0000313" key="4">
    <source>
        <dbReference type="Proteomes" id="UP000515264"/>
    </source>
</evidence>
<dbReference type="Proteomes" id="UP000515264">
    <property type="component" value="Chromosome 1"/>
</dbReference>
<dbReference type="Proteomes" id="UP000184774">
    <property type="component" value="Unassembled WGS sequence"/>
</dbReference>
<name>A0A1N6M7J1_9VIBR</name>
<dbReference type="NCBIfam" id="TIGR02292">
    <property type="entry name" value="ygfB_yecA"/>
    <property type="match status" value="1"/>
</dbReference>
<reference evidence="2 3" key="1">
    <citation type="submission" date="2016-12" db="EMBL/GenBank/DDBJ databases">
        <authorList>
            <person name="Song W.-J."/>
            <person name="Kurnit D.M."/>
        </authorList>
    </citation>
    <scope>NUCLEOTIDE SEQUENCE [LARGE SCALE GENOMIC DNA]</scope>
    <source>
        <strain evidence="2 3">CECT 9026</strain>
    </source>
</reference>
<organism evidence="2 3">
    <name type="scientific">Vibrio spartinae</name>
    <dbReference type="NCBI Taxonomy" id="1918945"/>
    <lineage>
        <taxon>Bacteria</taxon>
        <taxon>Pseudomonadati</taxon>
        <taxon>Pseudomonadota</taxon>
        <taxon>Gammaproteobacteria</taxon>
        <taxon>Vibrionales</taxon>
        <taxon>Vibrionaceae</taxon>
        <taxon>Vibrio</taxon>
    </lineage>
</organism>
<accession>A0A1N6M7J1</accession>
<reference evidence="1" key="2">
    <citation type="submission" date="2019-11" db="EMBL/GenBank/DDBJ databases">
        <authorList>
            <person name="January G."/>
            <person name="Bunk B."/>
        </authorList>
    </citation>
    <scope>NUCLEOTIDE SEQUENCE</scope>
    <source>
        <strain evidence="1">3.6</strain>
    </source>
</reference>
<keyword evidence="4" id="KW-1185">Reference proteome</keyword>
<proteinExistence type="predicted"/>
<dbReference type="RefSeq" id="WP_182288454.1">
    <property type="nucleotide sequence ID" value="NZ_AP024907.1"/>
</dbReference>
<evidence type="ECO:0000313" key="3">
    <source>
        <dbReference type="Proteomes" id="UP000184774"/>
    </source>
</evidence>
<evidence type="ECO:0000313" key="2">
    <source>
        <dbReference type="EMBL" id="SIO95384.1"/>
    </source>
</evidence>
<sequence>MNVTLTEIIASVEQPEQLLNEHQMTGFIVALAATPYLISPEEWLPYLWGGSEVAPFAEPSHLEMYCQHVVQQWNTARESLLSGSWQWPASCLLDDEEIVNQATRDFCEGMLQGWQLTKDDWEALMPPETENGALLGGVLLSITMLYDPETSLVTLNEAGADAMAQFEEIYQAVPIMLSGLSQRALAIAESDD</sequence>
<dbReference type="AlphaFoldDB" id="A0A1N6M7J1"/>
<reference evidence="1 4" key="3">
    <citation type="journal article" date="2020" name="J. Nat. Prod.">
        <title>Genomics-Metabolomics Profiling Disclosed Marine Vibrio spartinae 3.6 as a Producer of a New Branched Side Chain Prodigiosin.</title>
        <authorList>
            <person name="Vitale G.A."/>
            <person name="Sciarretta M."/>
            <person name="Palma Esposito F."/>
            <person name="January G.G."/>
            <person name="Giaccio M."/>
            <person name="Bunk B."/>
            <person name="Sproer C."/>
            <person name="Bajerski F."/>
            <person name="Power D."/>
            <person name="Festa C."/>
            <person name="Monti M.C."/>
            <person name="D'Auria M.V."/>
            <person name="de Pascale D."/>
        </authorList>
    </citation>
    <scope>NUCLEOTIDE SEQUENCE [LARGE SCALE GENOMIC DNA]</scope>
    <source>
        <strain evidence="1 4">3.6</strain>
    </source>
</reference>
<dbReference type="InterPro" id="IPR011978">
    <property type="entry name" value="YgfB-like"/>
</dbReference>
<dbReference type="EMBL" id="CP046268">
    <property type="protein sequence ID" value="QMV14119.1"/>
    <property type="molecule type" value="Genomic_DNA"/>
</dbReference>
<dbReference type="InterPro" id="IPR036255">
    <property type="entry name" value="YgfB-like_sf"/>
</dbReference>
<dbReference type="EMBL" id="FSSB01000018">
    <property type="protein sequence ID" value="SIO95384.1"/>
    <property type="molecule type" value="Genomic_DNA"/>
</dbReference>
<evidence type="ECO:0000313" key="1">
    <source>
        <dbReference type="EMBL" id="QMV14119.1"/>
    </source>
</evidence>
<dbReference type="Pfam" id="PF03695">
    <property type="entry name" value="UPF0149"/>
    <property type="match status" value="1"/>
</dbReference>